<dbReference type="PANTHER" id="PTHR33055">
    <property type="entry name" value="TRANSPOSASE FOR INSERTION SEQUENCE ELEMENT IS1111A"/>
    <property type="match status" value="1"/>
</dbReference>
<protein>
    <submittedName>
        <fullName evidence="4">IS110 family transposase</fullName>
    </submittedName>
</protein>
<dbReference type="PANTHER" id="PTHR33055:SF15">
    <property type="entry name" value="TRANSPOSASE-RELATED"/>
    <property type="match status" value="1"/>
</dbReference>
<name>A0A7Y2PN43_9THEO</name>
<dbReference type="GO" id="GO:0003677">
    <property type="term" value="F:DNA binding"/>
    <property type="evidence" value="ECO:0007669"/>
    <property type="project" value="InterPro"/>
</dbReference>
<dbReference type="NCBIfam" id="NF033542">
    <property type="entry name" value="transpos_IS110"/>
    <property type="match status" value="1"/>
</dbReference>
<dbReference type="InterPro" id="IPR003346">
    <property type="entry name" value="Transposase_20"/>
</dbReference>
<dbReference type="Pfam" id="PF02371">
    <property type="entry name" value="Transposase_20"/>
    <property type="match status" value="1"/>
</dbReference>
<evidence type="ECO:0000256" key="1">
    <source>
        <dbReference type="SAM" id="Coils"/>
    </source>
</evidence>
<dbReference type="Proteomes" id="UP000529861">
    <property type="component" value="Unassembled WGS sequence"/>
</dbReference>
<dbReference type="GO" id="GO:0004803">
    <property type="term" value="F:transposase activity"/>
    <property type="evidence" value="ECO:0007669"/>
    <property type="project" value="InterPro"/>
</dbReference>
<organism evidence="4 5">
    <name type="scientific">Caldanaerobacter subterraneus</name>
    <dbReference type="NCBI Taxonomy" id="911092"/>
    <lineage>
        <taxon>Bacteria</taxon>
        <taxon>Bacillati</taxon>
        <taxon>Bacillota</taxon>
        <taxon>Clostridia</taxon>
        <taxon>Thermoanaerobacterales</taxon>
        <taxon>Thermoanaerobacteraceae</taxon>
        <taxon>Caldanaerobacter</taxon>
    </lineage>
</organism>
<feature type="coiled-coil region" evidence="1">
    <location>
        <begin position="255"/>
        <end position="282"/>
    </location>
</feature>
<dbReference type="InterPro" id="IPR002525">
    <property type="entry name" value="Transp_IS110-like_N"/>
</dbReference>
<evidence type="ECO:0000313" key="4">
    <source>
        <dbReference type="EMBL" id="NNG67778.1"/>
    </source>
</evidence>
<accession>A0A7Y2PN43</accession>
<sequence length="426" mass="48733">MLRSQIQKIESITPEVMIVGIDVAKKKHWARIFDYRGLELTKGFSFKNNIDGFNRLVGKLSEIKEEKGLEKIIVGMEPTGHYWKALAWFLKEQGVTVVLVNPYHVKQVKELDDNAQTKNDPKDAMVIARLVKDGRFSYAYLPEGIYAELRVLSTMRQQIRAKLNSAKNALVSILDEYFPEFTEVFKNLDGKAAMHILYYYPFPQDVRELGVEGIVEEFKKATKRAVGQKRAEKLYEAAKRSVGVKEGLAAAKIKIRLCIEEIRFFKKQLEEVEREMAVRLQETGIDRYILSIPGIGIVTAAGILGEIGDPSRFESWKQIRKYAGLNLIEDSSGERKGKTRISKRGRAMLRNLLYQVAVVMVSKNKEIKALYTYLKTRRENPLEKKQALIVVAVKVIKIIFALVKKKEEYDGKKVLGIFREKQIQAA</sequence>
<dbReference type="EMBL" id="JABEQB010000040">
    <property type="protein sequence ID" value="NNG67778.1"/>
    <property type="molecule type" value="Genomic_DNA"/>
</dbReference>
<dbReference type="RefSeq" id="WP_170271515.1">
    <property type="nucleotide sequence ID" value="NZ_JABEQB010000040.1"/>
</dbReference>
<dbReference type="InterPro" id="IPR047650">
    <property type="entry name" value="Transpos_IS110"/>
</dbReference>
<proteinExistence type="predicted"/>
<evidence type="ECO:0000313" key="5">
    <source>
        <dbReference type="Proteomes" id="UP000529861"/>
    </source>
</evidence>
<gene>
    <name evidence="4" type="ORF">HKI81_11280</name>
</gene>
<comment type="caution">
    <text evidence="4">The sequence shown here is derived from an EMBL/GenBank/DDBJ whole genome shotgun (WGS) entry which is preliminary data.</text>
</comment>
<dbReference type="AlphaFoldDB" id="A0A7Y2PN43"/>
<feature type="domain" description="Transposase IS116/IS110/IS902 C-terminal" evidence="3">
    <location>
        <begin position="287"/>
        <end position="371"/>
    </location>
</feature>
<reference evidence="4 5" key="1">
    <citation type="submission" date="2020-04" db="EMBL/GenBank/DDBJ databases">
        <title>Draft genome sequence of Caldanaerobacter sunterraneus. strain 1523vc isolated from Griffin hot spring, Kamchatka, Russia.</title>
        <authorList>
            <person name="Toshchakov S.V."/>
            <person name="Podosokorskaya O.A."/>
            <person name="Kublanov I.V."/>
            <person name="Korzhenkov A."/>
            <person name="Patrushev M.V."/>
        </authorList>
    </citation>
    <scope>NUCLEOTIDE SEQUENCE [LARGE SCALE GENOMIC DNA]</scope>
    <source>
        <strain evidence="4 5">1523vc</strain>
    </source>
</reference>
<dbReference type="Pfam" id="PF01548">
    <property type="entry name" value="DEDD_Tnp_IS110"/>
    <property type="match status" value="1"/>
</dbReference>
<evidence type="ECO:0000259" key="2">
    <source>
        <dbReference type="Pfam" id="PF01548"/>
    </source>
</evidence>
<keyword evidence="1" id="KW-0175">Coiled coil</keyword>
<feature type="domain" description="Transposase IS110-like N-terminal" evidence="2">
    <location>
        <begin position="19"/>
        <end position="179"/>
    </location>
</feature>
<evidence type="ECO:0000259" key="3">
    <source>
        <dbReference type="Pfam" id="PF02371"/>
    </source>
</evidence>
<dbReference type="GO" id="GO:0006313">
    <property type="term" value="P:DNA transposition"/>
    <property type="evidence" value="ECO:0007669"/>
    <property type="project" value="InterPro"/>
</dbReference>